<dbReference type="Gene3D" id="3.40.50.300">
    <property type="entry name" value="P-loop containing nucleotide triphosphate hydrolases"/>
    <property type="match status" value="1"/>
</dbReference>
<comment type="function">
    <text evidence="11">Plays a role in repairing double-strand DNA breaks, probably involving stabilizing or processing branched DNA or blocked replication forks.</text>
</comment>
<evidence type="ECO:0000256" key="13">
    <source>
        <dbReference type="RuleBase" id="RU003555"/>
    </source>
</evidence>
<sequence>MLGASRGRGRRKPTGSRRAVRGPVSAVPPRVAAVSTSTSSRARAGAAKASRPAYRCTECGWTTAKWVGRCGECQAWGTVAEDGPAPAGPRTAAVTPVRSAARPIAEIDVEAARAAPTGVGELDRVLGGGLVPGAVVLLAGEPGVGKSTLLLEVASQYARGADGGGARTVLYVTGEESAGQVRLRAERVGALAPSLLLAAETDLGTVLGHVEATTPELLIVDSVQTIASAEVDGVAGGVSQVREVAAALIAVAKERQVPVLLVGHVTKDGTVAGPRTLEHLVDVVCQFEGDRHSRLRMVRAVKNRFGPTDEVGCFDLSESGITGLTDPSGLFLSHLGAGVPGSCVTVTLEGRRPLALEIQSLVAPSALPNPRRTTSGMDSSRLAMILAVLHRHASLRLADQDVYLSTVGGARAGEPAADLAAALAIVSARTGDALPPGTVAFGEVGLAGDIRPVTGLERRLSEAARLGFERAVVPLGTRAGTTAKSSAGLQLVEAAHVAEAVDAVALGRGSR</sequence>
<dbReference type="SUPFAM" id="SSF52540">
    <property type="entry name" value="P-loop containing nucleoside triphosphate hydrolases"/>
    <property type="match status" value="1"/>
</dbReference>
<feature type="compositionally biased region" description="Low complexity" evidence="14">
    <location>
        <begin position="21"/>
        <end position="47"/>
    </location>
</feature>
<dbReference type="InterPro" id="IPR027417">
    <property type="entry name" value="P-loop_NTPase"/>
</dbReference>
<evidence type="ECO:0000256" key="4">
    <source>
        <dbReference type="ARBA" id="ARBA00022771"/>
    </source>
</evidence>
<dbReference type="GO" id="GO:0016787">
    <property type="term" value="F:hydrolase activity"/>
    <property type="evidence" value="ECO:0007669"/>
    <property type="project" value="UniProtKB-KW"/>
</dbReference>
<dbReference type="NCBIfam" id="TIGR00416">
    <property type="entry name" value="sms"/>
    <property type="match status" value="1"/>
</dbReference>
<dbReference type="InterPro" id="IPR020588">
    <property type="entry name" value="RecA_ATP-bd"/>
</dbReference>
<feature type="region of interest" description="Disordered" evidence="14">
    <location>
        <begin position="1"/>
        <end position="47"/>
    </location>
</feature>
<dbReference type="Pfam" id="PF13541">
    <property type="entry name" value="ChlI"/>
    <property type="match status" value="1"/>
</dbReference>
<dbReference type="PANTHER" id="PTHR32472">
    <property type="entry name" value="DNA REPAIR PROTEIN RADA"/>
    <property type="match status" value="1"/>
</dbReference>
<keyword evidence="17" id="KW-1185">Reference proteome</keyword>
<comment type="function">
    <text evidence="13">DNA-dependent ATPase involved in processing of recombination intermediates, plays a role in repairing DNA breaks. Stimulates the branch migration of RecA-mediated strand transfer reactions, allowing the 3' invading strand to extend heteroduplex DNA faster. Binds ssDNA in the presence of ADP but not other nucleotides, has ATPase activity that is stimulated by ssDNA and various branched DNA structures, but inhibited by SSB. Does not have RecA's homology-searching function.</text>
</comment>
<evidence type="ECO:0000256" key="1">
    <source>
        <dbReference type="ARBA" id="ARBA00022723"/>
    </source>
</evidence>
<evidence type="ECO:0000256" key="2">
    <source>
        <dbReference type="ARBA" id="ARBA00022741"/>
    </source>
</evidence>
<dbReference type="SMART" id="SM00382">
    <property type="entry name" value="AAA"/>
    <property type="match status" value="1"/>
</dbReference>
<keyword evidence="9 11" id="KW-0238">DNA-binding</keyword>
<evidence type="ECO:0000313" key="17">
    <source>
        <dbReference type="Proteomes" id="UP000248783"/>
    </source>
</evidence>
<keyword evidence="10 11" id="KW-0234">DNA repair</keyword>
<dbReference type="GO" id="GO:0140664">
    <property type="term" value="F:ATP-dependent DNA damage sensor activity"/>
    <property type="evidence" value="ECO:0007669"/>
    <property type="project" value="InterPro"/>
</dbReference>
<dbReference type="PROSITE" id="PS50162">
    <property type="entry name" value="RECA_2"/>
    <property type="match status" value="1"/>
</dbReference>
<dbReference type="Pfam" id="PF18073">
    <property type="entry name" value="Zn_ribbon_LapB"/>
    <property type="match status" value="1"/>
</dbReference>
<dbReference type="EMBL" id="QKWH01000008">
    <property type="protein sequence ID" value="PZR52688.1"/>
    <property type="molecule type" value="Genomic_DNA"/>
</dbReference>
<feature type="region of interest" description="Lon-protease-like" evidence="11">
    <location>
        <begin position="401"/>
        <end position="511"/>
    </location>
</feature>
<comment type="similarity">
    <text evidence="11 13">Belongs to the RecA family. RadA subfamily.</text>
</comment>
<dbReference type="GO" id="GO:0005524">
    <property type="term" value="F:ATP binding"/>
    <property type="evidence" value="ECO:0007669"/>
    <property type="project" value="UniProtKB-UniRule"/>
</dbReference>
<dbReference type="InterPro" id="IPR041166">
    <property type="entry name" value="Rubredoxin_2"/>
</dbReference>
<evidence type="ECO:0000259" key="15">
    <source>
        <dbReference type="PROSITE" id="PS50162"/>
    </source>
</evidence>
<dbReference type="GO" id="GO:0003684">
    <property type="term" value="F:damaged DNA binding"/>
    <property type="evidence" value="ECO:0007669"/>
    <property type="project" value="InterPro"/>
</dbReference>
<keyword evidence="1 11" id="KW-0479">Metal-binding</keyword>
<accession>A0A2W5XSA0</accession>
<dbReference type="Proteomes" id="UP000248783">
    <property type="component" value="Unassembled WGS sequence"/>
</dbReference>
<evidence type="ECO:0000256" key="10">
    <source>
        <dbReference type="ARBA" id="ARBA00023204"/>
    </source>
</evidence>
<comment type="caution">
    <text evidence="16">The sequence shown here is derived from an EMBL/GenBank/DDBJ whole genome shotgun (WGS) entry which is preliminary data.</text>
</comment>
<dbReference type="Gene3D" id="3.30.230.10">
    <property type="match status" value="1"/>
</dbReference>
<keyword evidence="5" id="KW-0378">Hydrolase</keyword>
<dbReference type="InterPro" id="IPR014721">
    <property type="entry name" value="Ribsml_uS5_D2-typ_fold_subgr"/>
</dbReference>
<evidence type="ECO:0000256" key="9">
    <source>
        <dbReference type="ARBA" id="ARBA00023125"/>
    </source>
</evidence>
<dbReference type="HAMAP" id="MF_01498">
    <property type="entry name" value="RadA_bact"/>
    <property type="match status" value="1"/>
</dbReference>
<dbReference type="Pfam" id="PF13481">
    <property type="entry name" value="AAA_25"/>
    <property type="match status" value="1"/>
</dbReference>
<keyword evidence="8 11" id="KW-0346">Stress response</keyword>
<dbReference type="CDD" id="cd01121">
    <property type="entry name" value="RadA_SMS_N"/>
    <property type="match status" value="1"/>
</dbReference>
<keyword evidence="2 11" id="KW-0547">Nucleotide-binding</keyword>
<gene>
    <name evidence="11" type="primary">radA</name>
    <name evidence="16" type="ORF">DNL40_11215</name>
</gene>
<dbReference type="GO" id="GO:0008270">
    <property type="term" value="F:zinc ion binding"/>
    <property type="evidence" value="ECO:0007669"/>
    <property type="project" value="UniProtKB-KW"/>
</dbReference>
<evidence type="ECO:0000256" key="5">
    <source>
        <dbReference type="ARBA" id="ARBA00022801"/>
    </source>
</evidence>
<dbReference type="FunFam" id="3.40.50.300:FF:000050">
    <property type="entry name" value="DNA repair protein RadA"/>
    <property type="match status" value="1"/>
</dbReference>
<evidence type="ECO:0000256" key="11">
    <source>
        <dbReference type="HAMAP-Rule" id="MF_01498"/>
    </source>
</evidence>
<proteinExistence type="inferred from homology"/>
<dbReference type="InterPro" id="IPR020568">
    <property type="entry name" value="Ribosomal_Su5_D2-typ_SF"/>
</dbReference>
<feature type="domain" description="RecA family profile 1" evidence="15">
    <location>
        <begin position="111"/>
        <end position="265"/>
    </location>
</feature>
<feature type="compositionally biased region" description="Basic residues" evidence="14">
    <location>
        <begin position="7"/>
        <end position="20"/>
    </location>
</feature>
<dbReference type="SUPFAM" id="SSF54211">
    <property type="entry name" value="Ribosomal protein S5 domain 2-like"/>
    <property type="match status" value="1"/>
</dbReference>
<dbReference type="PRINTS" id="PR01874">
    <property type="entry name" value="DNAREPAIRADA"/>
</dbReference>
<keyword evidence="7 11" id="KW-0067">ATP-binding</keyword>
<reference evidence="16 17" key="1">
    <citation type="submission" date="2018-06" db="EMBL/GenBank/DDBJ databases">
        <title>Whole genome sequencing of a novel hydrocarbon degrading bacterial strain, PW21 isolated from oil contaminated produced water sample.</title>
        <authorList>
            <person name="Nagkirti P."/>
            <person name="Shaikh A."/>
            <person name="Gowdaman V."/>
            <person name="Engineer A.E."/>
            <person name="Dagar S."/>
            <person name="Dhakephalkar P.K."/>
        </authorList>
    </citation>
    <scope>NUCLEOTIDE SEQUENCE [LARGE SCALE GENOMIC DNA]</scope>
    <source>
        <strain evidence="16 17">PW21</strain>
    </source>
</reference>
<evidence type="ECO:0000256" key="14">
    <source>
        <dbReference type="SAM" id="MobiDB-lite"/>
    </source>
</evidence>
<evidence type="ECO:0000256" key="6">
    <source>
        <dbReference type="ARBA" id="ARBA00022833"/>
    </source>
</evidence>
<dbReference type="GO" id="GO:0005829">
    <property type="term" value="C:cytosol"/>
    <property type="evidence" value="ECO:0007669"/>
    <property type="project" value="TreeGrafter"/>
</dbReference>
<evidence type="ECO:0000256" key="12">
    <source>
        <dbReference type="NCBIfam" id="TIGR00416"/>
    </source>
</evidence>
<keyword evidence="4 13" id="KW-0863">Zinc-finger</keyword>
<dbReference type="GO" id="GO:0000725">
    <property type="term" value="P:recombinational repair"/>
    <property type="evidence" value="ECO:0007669"/>
    <property type="project" value="UniProtKB-UniRule"/>
</dbReference>
<protein>
    <recommendedName>
        <fullName evidence="11 12">DNA repair protein RadA</fullName>
    </recommendedName>
</protein>
<name>A0A2W5XSA0_9MICO</name>
<feature type="binding site" evidence="11">
    <location>
        <begin position="140"/>
        <end position="147"/>
    </location>
    <ligand>
        <name>ATP</name>
        <dbReference type="ChEBI" id="CHEBI:30616"/>
    </ligand>
</feature>
<dbReference type="InterPro" id="IPR004504">
    <property type="entry name" value="DNA_repair_RadA"/>
</dbReference>
<dbReference type="AlphaFoldDB" id="A0A2W5XSA0"/>
<evidence type="ECO:0000256" key="3">
    <source>
        <dbReference type="ARBA" id="ARBA00022763"/>
    </source>
</evidence>
<evidence type="ECO:0000256" key="7">
    <source>
        <dbReference type="ARBA" id="ARBA00022840"/>
    </source>
</evidence>
<evidence type="ECO:0000256" key="8">
    <source>
        <dbReference type="ARBA" id="ARBA00023016"/>
    </source>
</evidence>
<comment type="domain">
    <text evidence="11">The middle region has homology to RecA with ATPase motifs including the RadA KNRFG motif, while the C-terminus is homologous to Lon protease.</text>
</comment>
<keyword evidence="6 13" id="KW-0862">Zinc</keyword>
<evidence type="ECO:0000313" key="16">
    <source>
        <dbReference type="EMBL" id="PZR52688.1"/>
    </source>
</evidence>
<keyword evidence="3 11" id="KW-0227">DNA damage</keyword>
<dbReference type="InterPro" id="IPR003593">
    <property type="entry name" value="AAA+_ATPase"/>
</dbReference>
<organism evidence="16 17">
    <name type="scientific">Xylanimonas oleitrophica</name>
    <dbReference type="NCBI Taxonomy" id="2607479"/>
    <lineage>
        <taxon>Bacteria</taxon>
        <taxon>Bacillati</taxon>
        <taxon>Actinomycetota</taxon>
        <taxon>Actinomycetes</taxon>
        <taxon>Micrococcales</taxon>
        <taxon>Promicromonosporaceae</taxon>
        <taxon>Xylanimonas</taxon>
    </lineage>
</organism>
<dbReference type="PANTHER" id="PTHR32472:SF10">
    <property type="entry name" value="DNA REPAIR PROTEIN RADA-LIKE PROTEIN"/>
    <property type="match status" value="1"/>
</dbReference>
<feature type="short sequence motif" description="RadA KNRFG motif" evidence="11">
    <location>
        <begin position="302"/>
        <end position="306"/>
    </location>
</feature>